<evidence type="ECO:0000313" key="1">
    <source>
        <dbReference type="EMBL" id="CUX57795.1"/>
    </source>
</evidence>
<dbReference type="EMBL" id="FBWH01000042">
    <property type="protein sequence ID" value="CUX57795.1"/>
    <property type="molecule type" value="Genomic_DNA"/>
</dbReference>
<organism evidence="1 2">
    <name type="scientific">Agrobacterium genomosp. 13 str. CFBP 6927</name>
    <dbReference type="NCBI Taxonomy" id="1183428"/>
    <lineage>
        <taxon>Bacteria</taxon>
        <taxon>Pseudomonadati</taxon>
        <taxon>Pseudomonadota</taxon>
        <taxon>Alphaproteobacteria</taxon>
        <taxon>Hyphomicrobiales</taxon>
        <taxon>Rhizobiaceae</taxon>
        <taxon>Rhizobium/Agrobacterium group</taxon>
        <taxon>Agrobacterium</taxon>
        <taxon>Agrobacterium tumefaciens complex</taxon>
    </lineage>
</organism>
<proteinExistence type="predicted"/>
<reference evidence="1 2" key="1">
    <citation type="submission" date="2016-01" db="EMBL/GenBank/DDBJ databases">
        <authorList>
            <person name="Regsiter A."/>
            <person name="william w."/>
        </authorList>
    </citation>
    <scope>NUCLEOTIDE SEQUENCE [LARGE SCALE GENOMIC DNA]</scope>
    <source>
        <strain evidence="1 2">CFBP 6927</strain>
    </source>
</reference>
<sequence length="86" mass="9703">MRKLIAVAIACFSVDGLVTQAKANLEPIPGSITYGGQPNNVLSRSPIGSTFSHSFYDAMHREVHETYRLNADRTLEIRNRHYRNNN</sequence>
<gene>
    <name evidence="1" type="ORF">AGR13a_Lc30049</name>
</gene>
<protein>
    <submittedName>
        <fullName evidence="1">Uncharacterized protein</fullName>
    </submittedName>
</protein>
<name>A0ABM9VLI7_9HYPH</name>
<dbReference type="Proteomes" id="UP000191812">
    <property type="component" value="Unassembled WGS sequence"/>
</dbReference>
<comment type="caution">
    <text evidence="1">The sequence shown here is derived from an EMBL/GenBank/DDBJ whole genome shotgun (WGS) entry which is preliminary data.</text>
</comment>
<keyword evidence="2" id="KW-1185">Reference proteome</keyword>
<evidence type="ECO:0000313" key="2">
    <source>
        <dbReference type="Proteomes" id="UP000191812"/>
    </source>
</evidence>
<accession>A0ABM9VLI7</accession>